<dbReference type="InterPro" id="IPR003018">
    <property type="entry name" value="GAF"/>
</dbReference>
<sequence length="399" mass="45229">IVNVAKREIGISPLLCHTTQEPLTANLWFRSVDPCHVEYLTAMGVRSSLVVPILHRHQLWGLLVAHHSVPRRVSRKELEIVQLIADQVAVAISHANLMQLTRLQGQHEALINQVVSLLHSTPQDSLQKALDQTVIALQCVGGRLYIPDQNSTCQLILSGIQPEFSMIAKAAGQQPILEQLPDWQTWLDTAAPNQLVDQLWVINDIQQTELSWTLTSALMSADIRGLLVARLTHRNRFLGYLTLFRQAIDCETIWAGRLDASDPRQQRPRQSFETWRELKQNQAHTWAARDVGLAQDLNDRFASFIYQTQLYQEVQSLNADLEARVLQRTTELQQLNESLKQEITERKRTYAELQQARDCLKRVSHQNNLILNSAGEGIYGLDTEGKTVFVNPAAARALR</sequence>
<reference evidence="3" key="1">
    <citation type="submission" date="2020-10" db="EMBL/GenBank/DDBJ databases">
        <authorList>
            <person name="Castelo-Branco R."/>
            <person name="Eusebio N."/>
            <person name="Adriana R."/>
            <person name="Vieira A."/>
            <person name="Brugerolle De Fraissinette N."/>
            <person name="Rezende De Castro R."/>
            <person name="Schneider M.P."/>
            <person name="Vasconcelos V."/>
            <person name="Leao P.N."/>
        </authorList>
    </citation>
    <scope>NUCLEOTIDE SEQUENCE</scope>
    <source>
        <strain evidence="3">LEGE 11479</strain>
    </source>
</reference>
<name>A0A928X0U8_LEPEC</name>
<dbReference type="GO" id="GO:0009584">
    <property type="term" value="P:detection of visible light"/>
    <property type="evidence" value="ECO:0007669"/>
    <property type="project" value="InterPro"/>
</dbReference>
<evidence type="ECO:0000313" key="3">
    <source>
        <dbReference type="EMBL" id="MBE9067020.1"/>
    </source>
</evidence>
<organism evidence="3 4">
    <name type="scientific">Leptolyngbya cf. ectocarpi LEGE 11479</name>
    <dbReference type="NCBI Taxonomy" id="1828722"/>
    <lineage>
        <taxon>Bacteria</taxon>
        <taxon>Bacillati</taxon>
        <taxon>Cyanobacteriota</taxon>
        <taxon>Cyanophyceae</taxon>
        <taxon>Leptolyngbyales</taxon>
        <taxon>Leptolyngbyaceae</taxon>
        <taxon>Leptolyngbya group</taxon>
        <taxon>Leptolyngbya</taxon>
    </lineage>
</organism>
<feature type="non-terminal residue" evidence="3">
    <location>
        <position position="1"/>
    </location>
</feature>
<dbReference type="SUPFAM" id="SSF55781">
    <property type="entry name" value="GAF domain-like"/>
    <property type="match status" value="2"/>
</dbReference>
<dbReference type="InterPro" id="IPR029016">
    <property type="entry name" value="GAF-like_dom_sf"/>
</dbReference>
<dbReference type="InterPro" id="IPR016132">
    <property type="entry name" value="Phyto_chromo_attachment"/>
</dbReference>
<gene>
    <name evidence="3" type="ORF">IQ260_10165</name>
</gene>
<keyword evidence="4" id="KW-1185">Reference proteome</keyword>
<feature type="domain" description="Phytochrome chromophore attachment site" evidence="2">
    <location>
        <begin position="29"/>
        <end position="87"/>
    </location>
</feature>
<protein>
    <submittedName>
        <fullName evidence="3">GAF domain-containing protein</fullName>
    </submittedName>
</protein>
<dbReference type="GO" id="GO:0006355">
    <property type="term" value="P:regulation of DNA-templated transcription"/>
    <property type="evidence" value="ECO:0007669"/>
    <property type="project" value="InterPro"/>
</dbReference>
<dbReference type="InterPro" id="IPR013515">
    <property type="entry name" value="Phytochrome_cen-reg"/>
</dbReference>
<evidence type="ECO:0000313" key="4">
    <source>
        <dbReference type="Proteomes" id="UP000615026"/>
    </source>
</evidence>
<keyword evidence="1" id="KW-0175">Coiled coil</keyword>
<evidence type="ECO:0000256" key="1">
    <source>
        <dbReference type="SAM" id="Coils"/>
    </source>
</evidence>
<dbReference type="EMBL" id="JADEXP010000071">
    <property type="protein sequence ID" value="MBE9067020.1"/>
    <property type="molecule type" value="Genomic_DNA"/>
</dbReference>
<dbReference type="Gene3D" id="3.30.450.20">
    <property type="entry name" value="PAS domain"/>
    <property type="match status" value="1"/>
</dbReference>
<proteinExistence type="predicted"/>
<dbReference type="InterPro" id="IPR035965">
    <property type="entry name" value="PAS-like_dom_sf"/>
</dbReference>
<dbReference type="SMART" id="SM00065">
    <property type="entry name" value="GAF"/>
    <property type="match status" value="2"/>
</dbReference>
<dbReference type="Pfam" id="PF00360">
    <property type="entry name" value="PHY"/>
    <property type="match status" value="1"/>
</dbReference>
<dbReference type="Proteomes" id="UP000615026">
    <property type="component" value="Unassembled WGS sequence"/>
</dbReference>
<dbReference type="Gene3D" id="3.30.450.40">
    <property type="match status" value="2"/>
</dbReference>
<comment type="caution">
    <text evidence="3">The sequence shown here is derived from an EMBL/GenBank/DDBJ whole genome shotgun (WGS) entry which is preliminary data.</text>
</comment>
<feature type="coiled-coil region" evidence="1">
    <location>
        <begin position="318"/>
        <end position="356"/>
    </location>
</feature>
<dbReference type="PROSITE" id="PS50046">
    <property type="entry name" value="PHYTOCHROME_2"/>
    <property type="match status" value="1"/>
</dbReference>
<accession>A0A928X0U8</accession>
<dbReference type="AlphaFoldDB" id="A0A928X0U8"/>
<evidence type="ECO:0000259" key="2">
    <source>
        <dbReference type="PROSITE" id="PS50046"/>
    </source>
</evidence>
<dbReference type="Pfam" id="PF01590">
    <property type="entry name" value="GAF"/>
    <property type="match status" value="1"/>
</dbReference>
<dbReference type="SUPFAM" id="SSF55785">
    <property type="entry name" value="PYP-like sensor domain (PAS domain)"/>
    <property type="match status" value="1"/>
</dbReference>
<dbReference type="RefSeq" id="WP_193992992.1">
    <property type="nucleotide sequence ID" value="NZ_JADEXP010000071.1"/>
</dbReference>